<dbReference type="Pfam" id="PF02579">
    <property type="entry name" value="Nitro_FeMo-Co"/>
    <property type="match status" value="1"/>
</dbReference>
<evidence type="ECO:0000313" key="3">
    <source>
        <dbReference type="Proteomes" id="UP000649604"/>
    </source>
</evidence>
<dbReference type="Gene3D" id="3.30.420.130">
    <property type="entry name" value="Dinitrogenase iron-molybdenum cofactor biosynthesis domain"/>
    <property type="match status" value="1"/>
</dbReference>
<reference evidence="2" key="1">
    <citation type="submission" date="2019-11" db="EMBL/GenBank/DDBJ databases">
        <title>Microbial mats filling the niche in hypersaline microbial mats.</title>
        <authorList>
            <person name="Wong H.L."/>
            <person name="Macleod F.I."/>
            <person name="White R.A. III"/>
            <person name="Burns B.P."/>
        </authorList>
    </citation>
    <scope>NUCLEOTIDE SEQUENCE</scope>
    <source>
        <strain evidence="2">Rbin_158</strain>
    </source>
</reference>
<dbReference type="InterPro" id="IPR036105">
    <property type="entry name" value="DiNase_FeMo-co_biosyn_sf"/>
</dbReference>
<dbReference type="PANTHER" id="PTHR42983:SF1">
    <property type="entry name" value="IRON-MOLYBDENUM PROTEIN"/>
    <property type="match status" value="1"/>
</dbReference>
<dbReference type="EMBL" id="WJJP01000051">
    <property type="protein sequence ID" value="MBD3323297.1"/>
    <property type="molecule type" value="Genomic_DNA"/>
</dbReference>
<organism evidence="2 3">
    <name type="scientific">candidate division KSB3 bacterium</name>
    <dbReference type="NCBI Taxonomy" id="2044937"/>
    <lineage>
        <taxon>Bacteria</taxon>
        <taxon>candidate division KSB3</taxon>
    </lineage>
</organism>
<evidence type="ECO:0000259" key="1">
    <source>
        <dbReference type="Pfam" id="PF02579"/>
    </source>
</evidence>
<gene>
    <name evidence="2" type="ORF">GF339_01860</name>
</gene>
<dbReference type="AlphaFoldDB" id="A0A9D5JS75"/>
<dbReference type="Proteomes" id="UP000649604">
    <property type="component" value="Unassembled WGS sequence"/>
</dbReference>
<feature type="domain" description="Dinitrogenase iron-molybdenum cofactor biosynthesis" evidence="1">
    <location>
        <begin position="9"/>
        <end position="96"/>
    </location>
</feature>
<comment type="caution">
    <text evidence="2">The sequence shown here is derived from an EMBL/GenBank/DDBJ whole genome shotgun (WGS) entry which is preliminary data.</text>
</comment>
<evidence type="ECO:0000313" key="2">
    <source>
        <dbReference type="EMBL" id="MBD3323297.1"/>
    </source>
</evidence>
<sequence length="125" mass="14295">MNIAIPVFGDRVMPRFGFTRELIVVTVEEDAIVGHKRLPVTPETWAVLPSRLRTEQVSVMICGGIHPRFQHLLQQENILLVVGVAGEWQAVVQAYLQGTLHSDPAFCLCRRKHRRRGTPFRRRQS</sequence>
<dbReference type="InterPro" id="IPR003731">
    <property type="entry name" value="Di-Nase_FeMo-co_biosynth"/>
</dbReference>
<dbReference type="SUPFAM" id="SSF53146">
    <property type="entry name" value="Nitrogenase accessory factor-like"/>
    <property type="match status" value="1"/>
</dbReference>
<name>A0A9D5JS75_9BACT</name>
<accession>A0A9D5JS75</accession>
<protein>
    <recommendedName>
        <fullName evidence="1">Dinitrogenase iron-molybdenum cofactor biosynthesis domain-containing protein</fullName>
    </recommendedName>
</protein>
<proteinExistence type="predicted"/>
<dbReference type="PANTHER" id="PTHR42983">
    <property type="entry name" value="DINITROGENASE IRON-MOLYBDENUM COFACTOR PROTEIN-RELATED"/>
    <property type="match status" value="1"/>
</dbReference>